<gene>
    <name evidence="1" type="ORF">HHL14_04290</name>
</gene>
<proteinExistence type="predicted"/>
<sequence>MPDLNRLPTAIDVRTGATRTHVLFNNGYHDIAQRNAGAMMDFLGVTR</sequence>
<reference evidence="1 2" key="1">
    <citation type="submission" date="2020-04" db="EMBL/GenBank/DDBJ databases">
        <title>Paraburkholderia sp. G-4-1-8 isolated from soil.</title>
        <authorList>
            <person name="Dahal R.H."/>
        </authorList>
    </citation>
    <scope>NUCLEOTIDE SEQUENCE [LARGE SCALE GENOMIC DNA]</scope>
    <source>
        <strain evidence="1 2">G-4-1-8</strain>
    </source>
</reference>
<dbReference type="Proteomes" id="UP000583127">
    <property type="component" value="Unassembled WGS sequence"/>
</dbReference>
<dbReference type="RefSeq" id="WP_169496344.1">
    <property type="nucleotide sequence ID" value="NZ_JABBFZ010000002.1"/>
</dbReference>
<accession>A0A7X9X260</accession>
<organism evidence="1 2">
    <name type="scientific">Paraburkholderia antibiotica</name>
    <dbReference type="NCBI Taxonomy" id="2728839"/>
    <lineage>
        <taxon>Bacteria</taxon>
        <taxon>Pseudomonadati</taxon>
        <taxon>Pseudomonadota</taxon>
        <taxon>Betaproteobacteria</taxon>
        <taxon>Burkholderiales</taxon>
        <taxon>Burkholderiaceae</taxon>
        <taxon>Paraburkholderia</taxon>
    </lineage>
</organism>
<dbReference type="EMBL" id="JABBFZ010000002">
    <property type="protein sequence ID" value="NML30047.1"/>
    <property type="molecule type" value="Genomic_DNA"/>
</dbReference>
<dbReference type="AlphaFoldDB" id="A0A7X9X260"/>
<name>A0A7X9X260_9BURK</name>
<protein>
    <submittedName>
        <fullName evidence="1">Uncharacterized protein</fullName>
    </submittedName>
</protein>
<evidence type="ECO:0000313" key="2">
    <source>
        <dbReference type="Proteomes" id="UP000583127"/>
    </source>
</evidence>
<keyword evidence="2" id="KW-1185">Reference proteome</keyword>
<comment type="caution">
    <text evidence="1">The sequence shown here is derived from an EMBL/GenBank/DDBJ whole genome shotgun (WGS) entry which is preliminary data.</text>
</comment>
<evidence type="ECO:0000313" key="1">
    <source>
        <dbReference type="EMBL" id="NML30047.1"/>
    </source>
</evidence>